<sequence length="175" mass="19175">MVLSTAIVLILFTALVRGWHRGLLAVIVSLAIYLLTLLVARIVAPVVGQLIAAHQPAVSGRTSFSGSLLADANPTTFFYNGIAFAVIFVVVSFLLHHLARQLSWLSRLPVLGTINSAAGALVAIVISYLMIYVLLLIFQLWSNGWWQYQISQSELAQWMVNNTTQLASLLVNWLG</sequence>
<evidence type="ECO:0000256" key="1">
    <source>
        <dbReference type="ARBA" id="ARBA00004141"/>
    </source>
</evidence>
<dbReference type="EMBL" id="DXGK01000007">
    <property type="protein sequence ID" value="HIW69802.1"/>
    <property type="molecule type" value="Genomic_DNA"/>
</dbReference>
<evidence type="ECO:0000313" key="7">
    <source>
        <dbReference type="Proteomes" id="UP000886878"/>
    </source>
</evidence>
<comment type="caution">
    <text evidence="6">The sequence shown here is derived from an EMBL/GenBank/DDBJ whole genome shotgun (WGS) entry which is preliminary data.</text>
</comment>
<gene>
    <name evidence="6" type="ORF">H9876_00230</name>
</gene>
<accession>A0A9D1QPD0</accession>
<dbReference type="AlphaFoldDB" id="A0A9D1QPD0"/>
<dbReference type="GO" id="GO:0009403">
    <property type="term" value="P:toxin biosynthetic process"/>
    <property type="evidence" value="ECO:0007669"/>
    <property type="project" value="InterPro"/>
</dbReference>
<feature type="transmembrane region" description="Helical" evidence="5">
    <location>
        <begin position="118"/>
        <end position="141"/>
    </location>
</feature>
<reference evidence="6" key="1">
    <citation type="journal article" date="2021" name="PeerJ">
        <title>Extensive microbial diversity within the chicken gut microbiome revealed by metagenomics and culture.</title>
        <authorList>
            <person name="Gilroy R."/>
            <person name="Ravi A."/>
            <person name="Getino M."/>
            <person name="Pursley I."/>
            <person name="Horton D.L."/>
            <person name="Alikhan N.F."/>
            <person name="Baker D."/>
            <person name="Gharbi K."/>
            <person name="Hall N."/>
            <person name="Watson M."/>
            <person name="Adriaenssens E.M."/>
            <person name="Foster-Nyarko E."/>
            <person name="Jarju S."/>
            <person name="Secka A."/>
            <person name="Antonio M."/>
            <person name="Oren A."/>
            <person name="Chaudhuri R.R."/>
            <person name="La Ragione R."/>
            <person name="Hildebrand F."/>
            <person name="Pallen M.J."/>
        </authorList>
    </citation>
    <scope>NUCLEOTIDE SEQUENCE</scope>
    <source>
        <strain evidence="6">ChiHejej3B27-2180</strain>
    </source>
</reference>
<dbReference type="Pfam" id="PF02674">
    <property type="entry name" value="Colicin_V"/>
    <property type="match status" value="1"/>
</dbReference>
<dbReference type="InterPro" id="IPR003825">
    <property type="entry name" value="Colicin-V_CvpA"/>
</dbReference>
<evidence type="ECO:0000256" key="4">
    <source>
        <dbReference type="ARBA" id="ARBA00023136"/>
    </source>
</evidence>
<dbReference type="PANTHER" id="PTHR37306:SF1">
    <property type="entry name" value="COLICIN V PRODUCTION PROTEIN"/>
    <property type="match status" value="1"/>
</dbReference>
<keyword evidence="3 5" id="KW-1133">Transmembrane helix</keyword>
<feature type="transmembrane region" description="Helical" evidence="5">
    <location>
        <begin position="77"/>
        <end position="98"/>
    </location>
</feature>
<keyword evidence="2 5" id="KW-0812">Transmembrane</keyword>
<reference evidence="6" key="2">
    <citation type="submission" date="2021-04" db="EMBL/GenBank/DDBJ databases">
        <authorList>
            <person name="Gilroy R."/>
        </authorList>
    </citation>
    <scope>NUCLEOTIDE SEQUENCE</scope>
    <source>
        <strain evidence="6">ChiHejej3B27-2180</strain>
    </source>
</reference>
<keyword evidence="4 5" id="KW-0472">Membrane</keyword>
<evidence type="ECO:0000256" key="2">
    <source>
        <dbReference type="ARBA" id="ARBA00022692"/>
    </source>
</evidence>
<organism evidence="6 7">
    <name type="scientific">Candidatus Limosilactobacillus merdipullorum</name>
    <dbReference type="NCBI Taxonomy" id="2838653"/>
    <lineage>
        <taxon>Bacteria</taxon>
        <taxon>Bacillati</taxon>
        <taxon>Bacillota</taxon>
        <taxon>Bacilli</taxon>
        <taxon>Lactobacillales</taxon>
        <taxon>Lactobacillaceae</taxon>
        <taxon>Limosilactobacillus</taxon>
    </lineage>
</organism>
<comment type="subcellular location">
    <subcellularLocation>
        <location evidence="1">Membrane</location>
        <topology evidence="1">Multi-pass membrane protein</topology>
    </subcellularLocation>
</comment>
<dbReference type="Proteomes" id="UP000886878">
    <property type="component" value="Unassembled WGS sequence"/>
</dbReference>
<evidence type="ECO:0000313" key="6">
    <source>
        <dbReference type="EMBL" id="HIW69802.1"/>
    </source>
</evidence>
<name>A0A9D1QPD0_9LACO</name>
<protein>
    <submittedName>
        <fullName evidence="6">CvpA family protein</fullName>
    </submittedName>
</protein>
<proteinExistence type="predicted"/>
<evidence type="ECO:0000256" key="3">
    <source>
        <dbReference type="ARBA" id="ARBA00022989"/>
    </source>
</evidence>
<dbReference type="GO" id="GO:0016020">
    <property type="term" value="C:membrane"/>
    <property type="evidence" value="ECO:0007669"/>
    <property type="project" value="UniProtKB-SubCell"/>
</dbReference>
<feature type="transmembrane region" description="Helical" evidence="5">
    <location>
        <begin position="28"/>
        <end position="52"/>
    </location>
</feature>
<dbReference type="PANTHER" id="PTHR37306">
    <property type="entry name" value="COLICIN V PRODUCTION PROTEIN"/>
    <property type="match status" value="1"/>
</dbReference>
<evidence type="ECO:0000256" key="5">
    <source>
        <dbReference type="SAM" id="Phobius"/>
    </source>
</evidence>